<proteinExistence type="predicted"/>
<reference evidence="1 2" key="1">
    <citation type="submission" date="2020-02" db="EMBL/GenBank/DDBJ databases">
        <authorList>
            <person name="Ferguson B K."/>
        </authorList>
    </citation>
    <scope>NUCLEOTIDE SEQUENCE [LARGE SCALE GENOMIC DNA]</scope>
</reference>
<feature type="non-terminal residue" evidence="1">
    <location>
        <position position="52"/>
    </location>
</feature>
<protein>
    <submittedName>
        <fullName evidence="1">Uncharacterized protein</fullName>
    </submittedName>
</protein>
<keyword evidence="2" id="KW-1185">Reference proteome</keyword>
<evidence type="ECO:0000313" key="1">
    <source>
        <dbReference type="EMBL" id="CAB0002743.1"/>
    </source>
</evidence>
<organism evidence="1 2">
    <name type="scientific">Nesidiocoris tenuis</name>
    <dbReference type="NCBI Taxonomy" id="355587"/>
    <lineage>
        <taxon>Eukaryota</taxon>
        <taxon>Metazoa</taxon>
        <taxon>Ecdysozoa</taxon>
        <taxon>Arthropoda</taxon>
        <taxon>Hexapoda</taxon>
        <taxon>Insecta</taxon>
        <taxon>Pterygota</taxon>
        <taxon>Neoptera</taxon>
        <taxon>Paraneoptera</taxon>
        <taxon>Hemiptera</taxon>
        <taxon>Heteroptera</taxon>
        <taxon>Panheteroptera</taxon>
        <taxon>Cimicomorpha</taxon>
        <taxon>Miridae</taxon>
        <taxon>Dicyphina</taxon>
        <taxon>Nesidiocoris</taxon>
    </lineage>
</organism>
<accession>A0A6H5GI69</accession>
<gene>
    <name evidence="1" type="ORF">NTEN_LOCUS8530</name>
</gene>
<name>A0A6H5GI69_9HEMI</name>
<evidence type="ECO:0000313" key="2">
    <source>
        <dbReference type="Proteomes" id="UP000479000"/>
    </source>
</evidence>
<dbReference type="AlphaFoldDB" id="A0A6H5GI69"/>
<dbReference type="Proteomes" id="UP000479000">
    <property type="component" value="Unassembled WGS sequence"/>
</dbReference>
<sequence>MLAQFFERPDVNCYKTKTDATFLPSVRFPRITYGDGGTVLADSASAQEHKQL</sequence>
<dbReference type="EMBL" id="CADCXU010012862">
    <property type="protein sequence ID" value="CAB0002743.1"/>
    <property type="molecule type" value="Genomic_DNA"/>
</dbReference>